<dbReference type="AlphaFoldDB" id="A0A498RCW8"/>
<dbReference type="InterPro" id="IPR014199">
    <property type="entry name" value="Spore_YtxC"/>
</dbReference>
<organism evidence="1 2">
    <name type="scientific">Lucifera butyrica</name>
    <dbReference type="NCBI Taxonomy" id="1351585"/>
    <lineage>
        <taxon>Bacteria</taxon>
        <taxon>Bacillati</taxon>
        <taxon>Bacillota</taxon>
        <taxon>Negativicutes</taxon>
        <taxon>Veillonellales</taxon>
        <taxon>Veillonellaceae</taxon>
        <taxon>Lucifera</taxon>
    </lineage>
</organism>
<protein>
    <submittedName>
        <fullName evidence="1">Sporulation protein ytxc</fullName>
    </submittedName>
</protein>
<proteinExistence type="predicted"/>
<dbReference type="NCBIfam" id="TIGR02834">
    <property type="entry name" value="spo_ytxC"/>
    <property type="match status" value="1"/>
</dbReference>
<accession>A0A498RCW8</accession>
<name>A0A498RCW8_9FIRM</name>
<keyword evidence="2" id="KW-1185">Reference proteome</keyword>
<gene>
    <name evidence="1" type="ORF">LUCI_4038</name>
</gene>
<dbReference type="Pfam" id="PF08812">
    <property type="entry name" value="YtxC"/>
    <property type="match status" value="1"/>
</dbReference>
<dbReference type="Proteomes" id="UP000277811">
    <property type="component" value="Unassembled WGS sequence"/>
</dbReference>
<dbReference type="EMBL" id="UPPP01000094">
    <property type="protein sequence ID" value="VBB08757.1"/>
    <property type="molecule type" value="Genomic_DNA"/>
</dbReference>
<sequence length="301" mass="34452">MVKLLTVGVIGATDELKEKLQQDCYTLAQDGFRVGIDEINKGNYTFLGCNINEGEMSFRNYERIKGLIKNYAAKMLAELIVRQEEKNLVRKAIERNYYYFSEEEKNVIYGNAISLLNNGGNETDEFNFLSRCSMIEAKISEYLDTHHELVVEGFINFRLKDYREKLSKVVDTAVDDFMMDAEYKEFIRVLRYFVDVQEPLIEEVHVVIIDGNSFKILDAQGKAIQNQYLDSMLVAQTTEEINYEDSVISALITIAPYTIMVHGNNLAKAQEVVETIKNVFDGRVVVCGGCDLCQENKLFDN</sequence>
<evidence type="ECO:0000313" key="1">
    <source>
        <dbReference type="EMBL" id="VBB08757.1"/>
    </source>
</evidence>
<reference evidence="1 2" key="1">
    <citation type="submission" date="2018-06" db="EMBL/GenBank/DDBJ databases">
        <authorList>
            <person name="Strepis N."/>
        </authorList>
    </citation>
    <scope>NUCLEOTIDE SEQUENCE [LARGE SCALE GENOMIC DNA]</scope>
    <source>
        <strain evidence="1">LUCI</strain>
    </source>
</reference>
<evidence type="ECO:0000313" key="2">
    <source>
        <dbReference type="Proteomes" id="UP000277811"/>
    </source>
</evidence>